<evidence type="ECO:0000256" key="4">
    <source>
        <dbReference type="ARBA" id="ARBA00022692"/>
    </source>
</evidence>
<dbReference type="GO" id="GO:0006099">
    <property type="term" value="P:tricarboxylic acid cycle"/>
    <property type="evidence" value="ECO:0007669"/>
    <property type="project" value="TreeGrafter"/>
</dbReference>
<dbReference type="OrthoDB" id="18577at2759"/>
<evidence type="ECO:0000256" key="12">
    <source>
        <dbReference type="SAM" id="MobiDB-lite"/>
    </source>
</evidence>
<evidence type="ECO:0000313" key="13">
    <source>
        <dbReference type="EMBL" id="ETS64089.1"/>
    </source>
</evidence>
<keyword evidence="9" id="KW-0472">Membrane</keyword>
<protein>
    <recommendedName>
        <fullName evidence="15">Succinate dehydrogenase [ubiquinone] cytochrome b small subunit</fullName>
    </recommendedName>
</protein>
<accession>W3VR92</accession>
<keyword evidence="8" id="KW-0496">Mitochondrion</keyword>
<keyword evidence="7" id="KW-1133">Transmembrane helix</keyword>
<comment type="subcellular location">
    <subcellularLocation>
        <location evidence="1">Mitochondrion inner membrane</location>
        <topology evidence="1">Multi-pass membrane protein</topology>
    </subcellularLocation>
</comment>
<keyword evidence="11" id="KW-0408">Iron</keyword>
<keyword evidence="5" id="KW-0999">Mitochondrion inner membrane</keyword>
<reference evidence="13 14" key="1">
    <citation type="journal article" date="2014" name="Genome Announc.">
        <title>Genome sequence of the basidiomycetous fungus Pseudozyma aphidis DSM70725, an efficient producer of biosurfactant mannosylerythritol lipids.</title>
        <authorList>
            <person name="Lorenz S."/>
            <person name="Guenther M."/>
            <person name="Grumaz C."/>
            <person name="Rupp S."/>
            <person name="Zibek S."/>
            <person name="Sohn K."/>
        </authorList>
    </citation>
    <scope>NUCLEOTIDE SEQUENCE [LARGE SCALE GENOMIC DNA]</scope>
    <source>
        <strain evidence="14">ATCC 32657 / CBS 517.83 / DSM 70725 / JCM 10318 / NBRC 10182 / NRRL Y-7954 / St-0401</strain>
    </source>
</reference>
<dbReference type="InterPro" id="IPR007992">
    <property type="entry name" value="CybS"/>
</dbReference>
<evidence type="ECO:0000256" key="3">
    <source>
        <dbReference type="ARBA" id="ARBA00022448"/>
    </source>
</evidence>
<dbReference type="GO" id="GO:0020037">
    <property type="term" value="F:heme binding"/>
    <property type="evidence" value="ECO:0007669"/>
    <property type="project" value="TreeGrafter"/>
</dbReference>
<organism evidence="13 14">
    <name type="scientific">Moesziomyces aphidis</name>
    <name type="common">Pseudozyma aphidis</name>
    <dbReference type="NCBI Taxonomy" id="84754"/>
    <lineage>
        <taxon>Eukaryota</taxon>
        <taxon>Fungi</taxon>
        <taxon>Dikarya</taxon>
        <taxon>Basidiomycota</taxon>
        <taxon>Ustilaginomycotina</taxon>
        <taxon>Ustilaginomycetes</taxon>
        <taxon>Ustilaginales</taxon>
        <taxon>Ustilaginaceae</taxon>
        <taxon>Moesziomyces</taxon>
    </lineage>
</organism>
<comment type="caution">
    <text evidence="13">The sequence shown here is derived from an EMBL/GenBank/DDBJ whole genome shotgun (WGS) entry which is preliminary data.</text>
</comment>
<feature type="binding site" evidence="10">
    <location>
        <position position="253"/>
    </location>
    <ligand>
        <name>a ubiquinone</name>
        <dbReference type="ChEBI" id="CHEBI:16389"/>
        <note>ligand shared with IP/SDHB</note>
    </ligand>
</feature>
<dbReference type="EMBL" id="AWNI01000007">
    <property type="protein sequence ID" value="ETS64089.1"/>
    <property type="molecule type" value="Genomic_DNA"/>
</dbReference>
<dbReference type="GO" id="GO:0046872">
    <property type="term" value="F:metal ion binding"/>
    <property type="evidence" value="ECO:0007669"/>
    <property type="project" value="UniProtKB-KW"/>
</dbReference>
<comment type="similarity">
    <text evidence="2">Belongs to the CybS family.</text>
</comment>
<dbReference type="GO" id="GO:0006121">
    <property type="term" value="P:mitochondrial electron transport, succinate to ubiquinone"/>
    <property type="evidence" value="ECO:0007669"/>
    <property type="project" value="TreeGrafter"/>
</dbReference>
<keyword evidence="3" id="KW-0813">Transport</keyword>
<name>W3VR92_MOEAP</name>
<proteinExistence type="inferred from homology"/>
<evidence type="ECO:0008006" key="15">
    <source>
        <dbReference type="Google" id="ProtNLM"/>
    </source>
</evidence>
<sequence length="301" mass="32231">MTNGTPARDPRRLAQAHSERAWPSRAAPHLQLDRVVPFWILTSAVYHHPISINYTKMRAMLPALQQPLRLSMAARNPQLRMIAGGSRAFQTTPTGKVAASSQGHGSCGAQMRADGLLGASSGARGGRHDDDDGFEDVLFSRGIVARTGSLAVGRSTSTFIVLMQVMAVLSTSLARLSNSYVKGTVNDPTPFPEPNAAHGSNHWAFERGLSVALIPLVAAGFAKHGSSAILDGALALTLVVHSHIGFDCILADYLHKRKFPIAGPLSTWTLRAATLATLYGLYEFNTNDVGLTELIAKVWTA</sequence>
<evidence type="ECO:0000256" key="8">
    <source>
        <dbReference type="ARBA" id="ARBA00023128"/>
    </source>
</evidence>
<dbReference type="HOGENOM" id="CLU_924777_0_0_1"/>
<dbReference type="AlphaFoldDB" id="W3VR92"/>
<keyword evidence="14" id="KW-1185">Reference proteome</keyword>
<gene>
    <name evidence="13" type="ORF">PaG_01324</name>
</gene>
<feature type="compositionally biased region" description="Basic and acidic residues" evidence="12">
    <location>
        <begin position="8"/>
        <end position="20"/>
    </location>
</feature>
<dbReference type="Proteomes" id="UP000019462">
    <property type="component" value="Unassembled WGS sequence"/>
</dbReference>
<evidence type="ECO:0000256" key="9">
    <source>
        <dbReference type="ARBA" id="ARBA00023136"/>
    </source>
</evidence>
<evidence type="ECO:0000256" key="1">
    <source>
        <dbReference type="ARBA" id="ARBA00004448"/>
    </source>
</evidence>
<dbReference type="GO" id="GO:0005743">
    <property type="term" value="C:mitochondrial inner membrane"/>
    <property type="evidence" value="ECO:0007669"/>
    <property type="project" value="UniProtKB-SubCell"/>
</dbReference>
<keyword evidence="6" id="KW-0809">Transit peptide</keyword>
<dbReference type="PANTHER" id="PTHR13337:SF2">
    <property type="entry name" value="SUCCINATE DEHYDROGENASE [UBIQUINONE] CYTOCHROME B SMALL SUBUNIT, MITOCHONDRIAL"/>
    <property type="match status" value="1"/>
</dbReference>
<evidence type="ECO:0000256" key="11">
    <source>
        <dbReference type="PIRSR" id="PIRSR607992-2"/>
    </source>
</evidence>
<dbReference type="GO" id="GO:0048039">
    <property type="term" value="F:ubiquinone binding"/>
    <property type="evidence" value="ECO:0007669"/>
    <property type="project" value="TreeGrafter"/>
</dbReference>
<evidence type="ECO:0000256" key="2">
    <source>
        <dbReference type="ARBA" id="ARBA00007294"/>
    </source>
</evidence>
<keyword evidence="4" id="KW-0812">Transmembrane</keyword>
<keyword evidence="11" id="KW-0479">Metal-binding</keyword>
<feature type="region of interest" description="Disordered" evidence="12">
    <location>
        <begin position="1"/>
        <end position="20"/>
    </location>
</feature>
<dbReference type="PANTHER" id="PTHR13337">
    <property type="entry name" value="SUCCINATE DEHYDROGENASE"/>
    <property type="match status" value="1"/>
</dbReference>
<dbReference type="Gene3D" id="1.20.1300.10">
    <property type="entry name" value="Fumarate reductase/succinate dehydrogenase, transmembrane subunit"/>
    <property type="match status" value="1"/>
</dbReference>
<dbReference type="Pfam" id="PF05328">
    <property type="entry name" value="CybS"/>
    <property type="match status" value="1"/>
</dbReference>
<evidence type="ECO:0000313" key="14">
    <source>
        <dbReference type="Proteomes" id="UP000019462"/>
    </source>
</evidence>
<dbReference type="InterPro" id="IPR034804">
    <property type="entry name" value="SQR/QFR_C/D"/>
</dbReference>
<evidence type="ECO:0000256" key="5">
    <source>
        <dbReference type="ARBA" id="ARBA00022792"/>
    </source>
</evidence>
<evidence type="ECO:0000256" key="10">
    <source>
        <dbReference type="PIRSR" id="PIRSR607992-1"/>
    </source>
</evidence>
<evidence type="ECO:0000256" key="7">
    <source>
        <dbReference type="ARBA" id="ARBA00022989"/>
    </source>
</evidence>
<feature type="binding site" description="axial binding residue" evidence="11">
    <location>
        <position position="241"/>
    </location>
    <ligand>
        <name>heme b</name>
        <dbReference type="ChEBI" id="CHEBI:60344"/>
        <note>ligand shared with SDHC</note>
    </ligand>
    <ligandPart>
        <name>Fe</name>
        <dbReference type="ChEBI" id="CHEBI:18248"/>
    </ligandPart>
</feature>
<evidence type="ECO:0000256" key="6">
    <source>
        <dbReference type="ARBA" id="ARBA00022946"/>
    </source>
</evidence>
<dbReference type="CDD" id="cd03496">
    <property type="entry name" value="SQR_TypeC_CybS"/>
    <property type="match status" value="1"/>
</dbReference>